<dbReference type="AlphaFoldDB" id="A0AA41YV86"/>
<accession>A0AA41YV86</accession>
<reference evidence="1" key="1">
    <citation type="submission" date="2022-05" db="EMBL/GenBank/DDBJ databases">
        <authorList>
            <person name="Pankratov T."/>
        </authorList>
    </citation>
    <scope>NUCLEOTIDE SEQUENCE</scope>
    <source>
        <strain evidence="1">BP6-180914</strain>
    </source>
</reference>
<evidence type="ECO:0000313" key="1">
    <source>
        <dbReference type="EMBL" id="MCW6507528.1"/>
    </source>
</evidence>
<keyword evidence="2" id="KW-1185">Reference proteome</keyword>
<organism evidence="1 2">
    <name type="scientific">Lichenifustis flavocetrariae</name>
    <dbReference type="NCBI Taxonomy" id="2949735"/>
    <lineage>
        <taxon>Bacteria</taxon>
        <taxon>Pseudomonadati</taxon>
        <taxon>Pseudomonadota</taxon>
        <taxon>Alphaproteobacteria</taxon>
        <taxon>Hyphomicrobiales</taxon>
        <taxon>Lichenihabitantaceae</taxon>
        <taxon>Lichenifustis</taxon>
    </lineage>
</organism>
<dbReference type="Pfam" id="PF06089">
    <property type="entry name" value="Asparaginase_II"/>
    <property type="match status" value="1"/>
</dbReference>
<dbReference type="EMBL" id="JAMOIM010000003">
    <property type="protein sequence ID" value="MCW6507528.1"/>
    <property type="molecule type" value="Genomic_DNA"/>
</dbReference>
<name>A0AA41YV86_9HYPH</name>
<dbReference type="RefSeq" id="WP_282583898.1">
    <property type="nucleotide sequence ID" value="NZ_JAMOIM010000003.1"/>
</dbReference>
<dbReference type="InterPro" id="IPR010349">
    <property type="entry name" value="Asparaginase_II"/>
</dbReference>
<dbReference type="PANTHER" id="PTHR42110">
    <property type="entry name" value="L-ASPARAGINASE, PUTATIVE (AFU_ORTHOLOGUE AFUA_3G11890)-RELATED"/>
    <property type="match status" value="1"/>
</dbReference>
<dbReference type="PANTHER" id="PTHR42110:SF1">
    <property type="entry name" value="L-ASPARAGINASE, PUTATIVE (AFU_ORTHOLOGUE AFUA_3G11890)-RELATED"/>
    <property type="match status" value="1"/>
</dbReference>
<comment type="caution">
    <text evidence="1">The sequence shown here is derived from an EMBL/GenBank/DDBJ whole genome shotgun (WGS) entry which is preliminary data.</text>
</comment>
<evidence type="ECO:0000313" key="2">
    <source>
        <dbReference type="Proteomes" id="UP001165667"/>
    </source>
</evidence>
<gene>
    <name evidence="1" type="ORF">M8523_05775</name>
</gene>
<sequence>MANPVLVEVTRNGIVESRHRGTFAVIDASGTVVASVGDIDRPVYPRSAVKVLQALPLVENGWADRFGLTDAELALVCASHSGEPIHTEAAVAILAKAGLTGAALECGVHWPSSKRASKTLIRQGAEPSALHNNCSGKHAGFLCLACGLGAEPQGYVGPDHPVQRAVKSALAEVYETDLTHGAGTDGCSIPTYAVPLRHLARAFARLGTGEGFGPSRQAAAARLRRSVAAHPVMVAGPGRLDTQLGEHFRERVFTKTGAEGVFCASLPERGWGLALKCDDGATRASEAILLQLLAATMPWSPDDHAAFSTQLDPVLRNWNGIEVGRIRHSENLTAAFVGVA</sequence>
<dbReference type="Proteomes" id="UP001165667">
    <property type="component" value="Unassembled WGS sequence"/>
</dbReference>
<protein>
    <submittedName>
        <fullName evidence="1">Asparaginase</fullName>
    </submittedName>
</protein>
<proteinExistence type="predicted"/>